<dbReference type="InterPro" id="IPR021435">
    <property type="entry name" value="DUF3084"/>
</dbReference>
<dbReference type="EMBL" id="CP014141">
    <property type="protein sequence ID" value="AMA75983.1"/>
    <property type="molecule type" value="Genomic_DNA"/>
</dbReference>
<proteinExistence type="predicted"/>
<organism evidence="3 4">
    <name type="scientific">Thermus parvatiensis</name>
    <dbReference type="NCBI Taxonomy" id="456163"/>
    <lineage>
        <taxon>Bacteria</taxon>
        <taxon>Thermotogati</taxon>
        <taxon>Deinococcota</taxon>
        <taxon>Deinococci</taxon>
        <taxon>Thermales</taxon>
        <taxon>Thermaceae</taxon>
        <taxon>Thermus</taxon>
    </lineage>
</organism>
<dbReference type="AlphaFoldDB" id="A0A109QFE8"/>
<evidence type="ECO:0000313" key="3">
    <source>
        <dbReference type="EMBL" id="AMA75983.1"/>
    </source>
</evidence>
<name>A0A109QFE8_9DEIN</name>
<keyword evidence="1" id="KW-0175">Coiled coil</keyword>
<sequence length="447" mass="49359">MTFWALLFLVLFLSALVAYLGDKVAKWAGKRHYRLFGLRPRQTATLVAVFTGVGIALLSYLGFLLVFRDAREVILQAEAIRAERDRLKEQRAALEAEAARALAEVNALRGERGALLQALERVEGLREAASRELAALREEVARLEARGKALEEALRAREAEVKAKEEALLALEARLREAEAELAQARKEREALLGERERLEADLVALQGRVLDLRRSREVLEEEASRLREALARVRQELAEEERRVQGLLVQARVLEGQKGQLAEGLARLSQGLYLGEVRLGPEEGPVALEEMARRRALLLGFKGARLLGGAKGPGLAVLEGAGYEDGVLLVRARFYPEKRLWPAGEVLASATFLNTGEPRARAVLLEVGERVRKRLLEEGVPPEYARFPTETDLAQGLLLLRGRSGVVRVGVVALGEVWTVEPPLLAFRLLGGPPGPEVPVPTREVR</sequence>
<feature type="transmembrane region" description="Helical" evidence="2">
    <location>
        <begin position="44"/>
        <end position="67"/>
    </location>
</feature>
<evidence type="ECO:0008006" key="5">
    <source>
        <dbReference type="Google" id="ProtNLM"/>
    </source>
</evidence>
<dbReference type="RefSeq" id="WP_060384692.1">
    <property type="nucleotide sequence ID" value="NZ_CP014141.1"/>
</dbReference>
<keyword evidence="2" id="KW-0472">Membrane</keyword>
<reference evidence="3 4" key="1">
    <citation type="submission" date="2016-01" db="EMBL/GenBank/DDBJ databases">
        <title>Genome sequence of Thermus parvatiensis, a thermophile isolated from a hot water spring.</title>
        <authorList>
            <person name="Tripathi C."/>
            <person name="Lal R."/>
        </authorList>
    </citation>
    <scope>NUCLEOTIDE SEQUENCE [LARGE SCALE GENOMIC DNA]</scope>
    <source>
        <strain evidence="3 4">RL</strain>
    </source>
</reference>
<keyword evidence="2" id="KW-0812">Transmembrane</keyword>
<evidence type="ECO:0000256" key="1">
    <source>
        <dbReference type="SAM" id="Coils"/>
    </source>
</evidence>
<accession>A0A109QFE8</accession>
<dbReference type="Proteomes" id="UP000061630">
    <property type="component" value="Chromosome"/>
</dbReference>
<keyword evidence="2" id="KW-1133">Transmembrane helix</keyword>
<dbReference type="Gene3D" id="1.10.287.1490">
    <property type="match status" value="1"/>
</dbReference>
<evidence type="ECO:0000256" key="2">
    <source>
        <dbReference type="SAM" id="Phobius"/>
    </source>
</evidence>
<gene>
    <name evidence="3" type="ORF">AV541_08505</name>
</gene>
<evidence type="ECO:0000313" key="4">
    <source>
        <dbReference type="Proteomes" id="UP000061630"/>
    </source>
</evidence>
<protein>
    <recommendedName>
        <fullName evidence="5">Chromosome partition protein Smc</fullName>
    </recommendedName>
</protein>
<feature type="coiled-coil region" evidence="1">
    <location>
        <begin position="70"/>
        <end position="258"/>
    </location>
</feature>
<dbReference type="Pfam" id="PF11283">
    <property type="entry name" value="DUF3084"/>
    <property type="match status" value="1"/>
</dbReference>
<dbReference type="KEGG" id="tpar:AV541_08505"/>